<dbReference type="STRING" id="1316194.A0A1Q5U1I6"/>
<comment type="caution">
    <text evidence="5">The sequence shown here is derived from an EMBL/GenBank/DDBJ whole genome shotgun (WGS) entry which is preliminary data.</text>
</comment>
<keyword evidence="3" id="KW-0539">Nucleus</keyword>
<reference evidence="5 6" key="1">
    <citation type="submission" date="2016-10" db="EMBL/GenBank/DDBJ databases">
        <title>Genome sequence of the ascomycete fungus Penicillium subrubescens.</title>
        <authorList>
            <person name="De Vries R.P."/>
            <person name="Peng M."/>
            <person name="Dilokpimol A."/>
            <person name="Hilden K."/>
            <person name="Makela M.R."/>
            <person name="Grigoriev I."/>
            <person name="Riley R."/>
            <person name="Granchi Z."/>
        </authorList>
    </citation>
    <scope>NUCLEOTIDE SEQUENCE [LARGE SCALE GENOMIC DNA]</scope>
    <source>
        <strain evidence="5 6">CBS 132785</strain>
    </source>
</reference>
<evidence type="ECO:0008006" key="7">
    <source>
        <dbReference type="Google" id="ProtNLM"/>
    </source>
</evidence>
<dbReference type="GO" id="GO:0000981">
    <property type="term" value="F:DNA-binding transcription factor activity, RNA polymerase II-specific"/>
    <property type="evidence" value="ECO:0007669"/>
    <property type="project" value="InterPro"/>
</dbReference>
<dbReference type="PANTHER" id="PTHR47657:SF7">
    <property type="entry name" value="STEROL REGULATORY ELEMENT-BINDING PROTEIN ECM22"/>
    <property type="match status" value="1"/>
</dbReference>
<keyword evidence="1" id="KW-0805">Transcription regulation</keyword>
<dbReference type="InterPro" id="IPR052400">
    <property type="entry name" value="Zn2-C6_fungal_TF"/>
</dbReference>
<evidence type="ECO:0000313" key="6">
    <source>
        <dbReference type="Proteomes" id="UP000186955"/>
    </source>
</evidence>
<feature type="region of interest" description="Disordered" evidence="4">
    <location>
        <begin position="54"/>
        <end position="96"/>
    </location>
</feature>
<keyword evidence="2" id="KW-0804">Transcription</keyword>
<gene>
    <name evidence="5" type="ORF">PENSUB_6291</name>
</gene>
<name>A0A1Q5U1I6_9EURO</name>
<evidence type="ECO:0000256" key="1">
    <source>
        <dbReference type="ARBA" id="ARBA00023015"/>
    </source>
</evidence>
<evidence type="ECO:0000313" key="5">
    <source>
        <dbReference type="EMBL" id="OKP06301.1"/>
    </source>
</evidence>
<accession>A0A1Q5U1I6</accession>
<protein>
    <recommendedName>
        <fullName evidence="7">Zn(2)-C6 fungal-type domain-containing protein</fullName>
    </recommendedName>
</protein>
<dbReference type="GO" id="GO:0008270">
    <property type="term" value="F:zinc ion binding"/>
    <property type="evidence" value="ECO:0007669"/>
    <property type="project" value="InterPro"/>
</dbReference>
<organism evidence="5 6">
    <name type="scientific">Penicillium subrubescens</name>
    <dbReference type="NCBI Taxonomy" id="1316194"/>
    <lineage>
        <taxon>Eukaryota</taxon>
        <taxon>Fungi</taxon>
        <taxon>Dikarya</taxon>
        <taxon>Ascomycota</taxon>
        <taxon>Pezizomycotina</taxon>
        <taxon>Eurotiomycetes</taxon>
        <taxon>Eurotiomycetidae</taxon>
        <taxon>Eurotiales</taxon>
        <taxon>Aspergillaceae</taxon>
        <taxon>Penicillium</taxon>
    </lineage>
</organism>
<dbReference type="AlphaFoldDB" id="A0A1Q5U1I6"/>
<dbReference type="InterPro" id="IPR021858">
    <property type="entry name" value="Fun_TF"/>
</dbReference>
<dbReference type="InterPro" id="IPR001138">
    <property type="entry name" value="Zn2Cys6_DnaBD"/>
</dbReference>
<evidence type="ECO:0000256" key="3">
    <source>
        <dbReference type="ARBA" id="ARBA00023242"/>
    </source>
</evidence>
<feature type="compositionally biased region" description="Polar residues" evidence="4">
    <location>
        <begin position="54"/>
        <end position="77"/>
    </location>
</feature>
<proteinExistence type="predicted"/>
<sequence length="450" mass="50898">MQVAPIEGFFSSSNSRLSRLLSNHGQCDERYPCTNCVKHAIQCSYIAPSDQAESPVSSVSPATQSQPQALNSPQVYSHPQPGNYAPTPNGSYPWEIDSPDIRPESENRLEFLGILPSSSLDSPVQKEDWGLDLELMHFFCTVTSNTLTLREDARHVWRVVMPTEGYSNKYVMHGILAIAAVHRASLYPMSVQKEKYIKASAHHLAAGLKEFRELIASPIDTANWQPVFCFASMISIHLCTVPIRLGVSRWPSPIANTVELFASVKGLQAIMKPFLPSLGRTQLAPIANSVWLESEMRVHSPAVVAQSLLPTDIWTQISRLHRFIEKYPFPQETNKDDPTDKDSEHRKDYESALKAYENSTRQLELAGPHVEAGMVFLWAYPLSKQFHKDLDAHHPAALVLLAHYCVLLQTLDHYWYLNGMASQLLEDIERNIHPGFREWLAWPKRWVHGR</sequence>
<dbReference type="PANTHER" id="PTHR47657">
    <property type="entry name" value="STEROL REGULATORY ELEMENT-BINDING PROTEIN ECM22"/>
    <property type="match status" value="1"/>
</dbReference>
<dbReference type="Proteomes" id="UP000186955">
    <property type="component" value="Unassembled WGS sequence"/>
</dbReference>
<dbReference type="CDD" id="cd00067">
    <property type="entry name" value="GAL4"/>
    <property type="match status" value="1"/>
</dbReference>
<evidence type="ECO:0000256" key="4">
    <source>
        <dbReference type="SAM" id="MobiDB-lite"/>
    </source>
</evidence>
<evidence type="ECO:0000256" key="2">
    <source>
        <dbReference type="ARBA" id="ARBA00023163"/>
    </source>
</evidence>
<dbReference type="Pfam" id="PF11951">
    <property type="entry name" value="Fungal_trans_2"/>
    <property type="match status" value="1"/>
</dbReference>
<keyword evidence="6" id="KW-1185">Reference proteome</keyword>
<dbReference type="EMBL" id="MNBE01000598">
    <property type="protein sequence ID" value="OKP06301.1"/>
    <property type="molecule type" value="Genomic_DNA"/>
</dbReference>